<dbReference type="GO" id="GO:0006782">
    <property type="term" value="P:protoporphyrinogen IX biosynthetic process"/>
    <property type="evidence" value="ECO:0007669"/>
    <property type="project" value="UniProtKB-UniRule"/>
</dbReference>
<dbReference type="InterPro" id="IPR049704">
    <property type="entry name" value="Aminotrans_3_PPA_site"/>
</dbReference>
<dbReference type="GO" id="GO:0008483">
    <property type="term" value="F:transaminase activity"/>
    <property type="evidence" value="ECO:0007669"/>
    <property type="project" value="InterPro"/>
</dbReference>
<keyword evidence="8" id="KW-0963">Cytoplasm</keyword>
<keyword evidence="7 8" id="KW-0627">Porphyrin biosynthesis</keyword>
<dbReference type="Pfam" id="PF00202">
    <property type="entry name" value="Aminotran_3"/>
    <property type="match status" value="1"/>
</dbReference>
<dbReference type="InterPro" id="IPR015421">
    <property type="entry name" value="PyrdxlP-dep_Trfase_major"/>
</dbReference>
<dbReference type="PROSITE" id="PS00600">
    <property type="entry name" value="AA_TRANSFER_CLASS_3"/>
    <property type="match status" value="1"/>
</dbReference>
<dbReference type="CDD" id="cd00610">
    <property type="entry name" value="OAT_like"/>
    <property type="match status" value="1"/>
</dbReference>
<feature type="modified residue" description="N6-(pyridoxal phosphate)lysine" evidence="8">
    <location>
        <position position="267"/>
    </location>
</feature>
<evidence type="ECO:0000256" key="2">
    <source>
        <dbReference type="ARBA" id="ARBA00001933"/>
    </source>
</evidence>
<proteinExistence type="inferred from homology"/>
<dbReference type="SUPFAM" id="SSF53383">
    <property type="entry name" value="PLP-dependent transferases"/>
    <property type="match status" value="1"/>
</dbReference>
<dbReference type="UniPathway" id="UPA00251">
    <property type="reaction ID" value="UER00317"/>
</dbReference>
<gene>
    <name evidence="8" type="primary">hemL</name>
    <name evidence="9" type="ORF">HNP82_003086</name>
</gene>
<evidence type="ECO:0000256" key="3">
    <source>
        <dbReference type="ARBA" id="ARBA00004819"/>
    </source>
</evidence>
<dbReference type="PANTHER" id="PTHR43713">
    <property type="entry name" value="GLUTAMATE-1-SEMIALDEHYDE 2,1-AMINOMUTASE"/>
    <property type="match status" value="1"/>
</dbReference>
<dbReference type="NCBIfam" id="TIGR00713">
    <property type="entry name" value="hemL"/>
    <property type="match status" value="1"/>
</dbReference>
<dbReference type="Proteomes" id="UP000543642">
    <property type="component" value="Unassembled WGS sequence"/>
</dbReference>
<comment type="catalytic activity">
    <reaction evidence="1 8">
        <text>(S)-4-amino-5-oxopentanoate = 5-aminolevulinate</text>
        <dbReference type="Rhea" id="RHEA:14265"/>
        <dbReference type="ChEBI" id="CHEBI:57501"/>
        <dbReference type="ChEBI" id="CHEBI:356416"/>
        <dbReference type="EC" id="5.4.3.8"/>
    </reaction>
</comment>
<dbReference type="Gene3D" id="3.90.1150.10">
    <property type="entry name" value="Aspartate Aminotransferase, domain 1"/>
    <property type="match status" value="1"/>
</dbReference>
<evidence type="ECO:0000313" key="9">
    <source>
        <dbReference type="EMBL" id="MBB5265935.1"/>
    </source>
</evidence>
<dbReference type="HAMAP" id="MF_00375">
    <property type="entry name" value="HemL_aminotrans_3"/>
    <property type="match status" value="1"/>
</dbReference>
<protein>
    <recommendedName>
        <fullName evidence="8">Glutamate-1-semialdehyde 2,1-aminomutase</fullName>
        <shortName evidence="8">GSA</shortName>
        <ecNumber evidence="8">5.4.3.8</ecNumber>
    </recommendedName>
    <alternativeName>
        <fullName evidence="8">Glutamate-1-semialdehyde aminotransferase</fullName>
        <shortName evidence="8">GSA-AT</shortName>
    </alternativeName>
</protein>
<dbReference type="AlphaFoldDB" id="A0A7W8HCS3"/>
<dbReference type="GO" id="GO:0030170">
    <property type="term" value="F:pyridoxal phosphate binding"/>
    <property type="evidence" value="ECO:0007669"/>
    <property type="project" value="InterPro"/>
</dbReference>
<accession>A0A7W8HCS3</accession>
<comment type="cofactor">
    <cofactor evidence="2 8">
        <name>pyridoxal 5'-phosphate</name>
        <dbReference type="ChEBI" id="CHEBI:597326"/>
    </cofactor>
</comment>
<dbReference type="GO" id="GO:0005737">
    <property type="term" value="C:cytoplasm"/>
    <property type="evidence" value="ECO:0007669"/>
    <property type="project" value="UniProtKB-SubCell"/>
</dbReference>
<dbReference type="Gene3D" id="3.40.640.10">
    <property type="entry name" value="Type I PLP-dependent aspartate aminotransferase-like (Major domain)"/>
    <property type="match status" value="1"/>
</dbReference>
<comment type="subcellular location">
    <subcellularLocation>
        <location evidence="8">Cytoplasm</location>
    </subcellularLocation>
</comment>
<dbReference type="NCBIfam" id="NF000818">
    <property type="entry name" value="PRK00062.1"/>
    <property type="match status" value="1"/>
</dbReference>
<dbReference type="FunFam" id="3.40.640.10:FF:000021">
    <property type="entry name" value="Glutamate-1-semialdehyde 2,1-aminomutase"/>
    <property type="match status" value="1"/>
</dbReference>
<evidence type="ECO:0000256" key="5">
    <source>
        <dbReference type="ARBA" id="ARBA00022898"/>
    </source>
</evidence>
<name>A0A7W8HCS3_9FIRM</name>
<comment type="pathway">
    <text evidence="3">Porphyrin-containing compound metabolism; protoporphyrin-IX biosynthesis; 5-aminolevulinate from L-glutamyl-tRNA(Glu): step 2/2.</text>
</comment>
<dbReference type="InterPro" id="IPR005814">
    <property type="entry name" value="Aminotrans_3"/>
</dbReference>
<dbReference type="InterPro" id="IPR004639">
    <property type="entry name" value="4pyrrol_synth_GluAld_NH2Trfase"/>
</dbReference>
<comment type="subunit">
    <text evidence="8">Homodimer.</text>
</comment>
<comment type="similarity">
    <text evidence="4 8">Belongs to the class-III pyridoxal-phosphate-dependent aminotransferase family. HemL subfamily.</text>
</comment>
<dbReference type="InterPro" id="IPR015424">
    <property type="entry name" value="PyrdxlP-dep_Trfase"/>
</dbReference>
<evidence type="ECO:0000256" key="1">
    <source>
        <dbReference type="ARBA" id="ARBA00001579"/>
    </source>
</evidence>
<evidence type="ECO:0000313" key="10">
    <source>
        <dbReference type="Proteomes" id="UP000543642"/>
    </source>
</evidence>
<comment type="caution">
    <text evidence="9">The sequence shown here is derived from an EMBL/GenBank/DDBJ whole genome shotgun (WGS) entry which is preliminary data.</text>
</comment>
<dbReference type="PANTHER" id="PTHR43713:SF3">
    <property type="entry name" value="GLUTAMATE-1-SEMIALDEHYDE 2,1-AMINOMUTASE 1, CHLOROPLASTIC-RELATED"/>
    <property type="match status" value="1"/>
</dbReference>
<evidence type="ECO:0000256" key="8">
    <source>
        <dbReference type="HAMAP-Rule" id="MF_00375"/>
    </source>
</evidence>
<dbReference type="InterPro" id="IPR015422">
    <property type="entry name" value="PyrdxlP-dep_Trfase_small"/>
</dbReference>
<organism evidence="9 10">
    <name type="scientific">Catenibacillus scindens</name>
    <dbReference type="NCBI Taxonomy" id="673271"/>
    <lineage>
        <taxon>Bacteria</taxon>
        <taxon>Bacillati</taxon>
        <taxon>Bacillota</taxon>
        <taxon>Clostridia</taxon>
        <taxon>Lachnospirales</taxon>
        <taxon>Lachnospiraceae</taxon>
        <taxon>Catenibacillus</taxon>
    </lineage>
</organism>
<dbReference type="RefSeq" id="WP_183776130.1">
    <property type="nucleotide sequence ID" value="NZ_CAWVEG010000161.1"/>
</dbReference>
<evidence type="ECO:0000256" key="6">
    <source>
        <dbReference type="ARBA" id="ARBA00023235"/>
    </source>
</evidence>
<dbReference type="EMBL" id="JACHFW010000016">
    <property type="protein sequence ID" value="MBB5265935.1"/>
    <property type="molecule type" value="Genomic_DNA"/>
</dbReference>
<sequence length="433" mass="46302">MNTEKSTEMFSVAGNLMPGGVNSPVRAYRAVGMTPRFIDRAKGCEIYDVDGNAYIDYVGSWGPMIFGHAVPEVVEAICGAARRGTSFGAPTEGENLLAQMIIDMVPCAEMVRLVNSGTEAVMSAVRAARGFTGRDLIVKFEGCYHGHSDGLLVKAGSGLLTENVPTSAGVPKAFAAATLTADYNDRESVEKIFKEYGPNIAALIVEPVAANMGVVAPKPGFLQFLRKITAEYGTVLIFDEVITGFRLAPGGAQEYYGVTPDMATLGKIVGGGMPMAAYCGRGDIMSTVSPSGPVYQAGTLSGNPVAVAAGLATLKKIREDVGLYDRLEEKGRVLEKAFTDAIDRYKIPACINRVGSLMSVFFTEGPVETYGDVEKSDLTMFKKYFASMLEDDIYIAPSQFEAMFLSDAHSQEALNRTVRAIDRAFSTLPGAEV</sequence>
<evidence type="ECO:0000256" key="7">
    <source>
        <dbReference type="ARBA" id="ARBA00023244"/>
    </source>
</evidence>
<dbReference type="EC" id="5.4.3.8" evidence="8"/>
<evidence type="ECO:0000256" key="4">
    <source>
        <dbReference type="ARBA" id="ARBA00008981"/>
    </source>
</evidence>
<reference evidence="9 10" key="1">
    <citation type="submission" date="2020-08" db="EMBL/GenBank/DDBJ databases">
        <title>Genomic Encyclopedia of Type Strains, Phase IV (KMG-IV): sequencing the most valuable type-strain genomes for metagenomic binning, comparative biology and taxonomic classification.</title>
        <authorList>
            <person name="Goeker M."/>
        </authorList>
    </citation>
    <scope>NUCLEOTIDE SEQUENCE [LARGE SCALE GENOMIC DNA]</scope>
    <source>
        <strain evidence="9 10">DSM 106146</strain>
    </source>
</reference>
<dbReference type="GO" id="GO:0042286">
    <property type="term" value="F:glutamate-1-semialdehyde 2,1-aminomutase activity"/>
    <property type="evidence" value="ECO:0007669"/>
    <property type="project" value="UniProtKB-UniRule"/>
</dbReference>
<keyword evidence="6 8" id="KW-0413">Isomerase</keyword>
<keyword evidence="5 8" id="KW-0663">Pyridoxal phosphate</keyword>
<keyword evidence="10" id="KW-1185">Reference proteome</keyword>